<dbReference type="Pfam" id="PF14223">
    <property type="entry name" value="Retrotran_gag_2"/>
    <property type="match status" value="1"/>
</dbReference>
<reference evidence="1" key="1">
    <citation type="journal article" date="2022" name="Plant J.">
        <title>Strategies of tolerance reflected in two North American maple genomes.</title>
        <authorList>
            <person name="McEvoy S.L."/>
            <person name="Sezen U.U."/>
            <person name="Trouern-Trend A."/>
            <person name="McMahon S.M."/>
            <person name="Schaberg P.G."/>
            <person name="Yang J."/>
            <person name="Wegrzyn J.L."/>
            <person name="Swenson N.G."/>
        </authorList>
    </citation>
    <scope>NUCLEOTIDE SEQUENCE</scope>
    <source>
        <strain evidence="1">91603</strain>
    </source>
</reference>
<protein>
    <recommendedName>
        <fullName evidence="3">Retrovirus-related Pol polyprotein from transposon TNT 1-94</fullName>
    </recommendedName>
</protein>
<name>A0AAD5NJG9_ACENE</name>
<evidence type="ECO:0000313" key="1">
    <source>
        <dbReference type="EMBL" id="KAI9161083.1"/>
    </source>
</evidence>
<comment type="caution">
    <text evidence="1">The sequence shown here is derived from an EMBL/GenBank/DDBJ whole genome shotgun (WGS) entry which is preliminary data.</text>
</comment>
<dbReference type="PANTHER" id="PTHR35317">
    <property type="entry name" value="OS04G0629600 PROTEIN"/>
    <property type="match status" value="1"/>
</dbReference>
<dbReference type="Proteomes" id="UP001064489">
    <property type="component" value="Chromosome 2"/>
</dbReference>
<dbReference type="EMBL" id="JAJSOW010000106">
    <property type="protein sequence ID" value="KAI9161083.1"/>
    <property type="molecule type" value="Genomic_DNA"/>
</dbReference>
<dbReference type="AlphaFoldDB" id="A0AAD5NJG9"/>
<evidence type="ECO:0008006" key="3">
    <source>
        <dbReference type="Google" id="ProtNLM"/>
    </source>
</evidence>
<dbReference type="PANTHER" id="PTHR35317:SF34">
    <property type="match status" value="1"/>
</dbReference>
<keyword evidence="2" id="KW-1185">Reference proteome</keyword>
<reference evidence="1" key="2">
    <citation type="submission" date="2023-02" db="EMBL/GenBank/DDBJ databases">
        <authorList>
            <person name="Swenson N.G."/>
            <person name="Wegrzyn J.L."/>
            <person name="Mcevoy S.L."/>
        </authorList>
    </citation>
    <scope>NUCLEOTIDE SEQUENCE</scope>
    <source>
        <strain evidence="1">91603</strain>
        <tissue evidence="1">Leaf</tissue>
    </source>
</reference>
<proteinExistence type="predicted"/>
<accession>A0AAD5NJG9</accession>
<sequence>MATNKDFGFVQSAIPKFDGHYEHWSMLRENFLQLKEYWSLVENGIHAVAEGVVLTEGQQKIFDNQKLKDMKAKNYLEFEVLHVKAGETVNEYFARTLTIANKMKANGENKGDVAIIEKILRSLTQKFDHVVCSIEESKDLDILFID</sequence>
<gene>
    <name evidence="1" type="ORF">LWI28_014282</name>
</gene>
<evidence type="ECO:0000313" key="2">
    <source>
        <dbReference type="Proteomes" id="UP001064489"/>
    </source>
</evidence>
<organism evidence="1 2">
    <name type="scientific">Acer negundo</name>
    <name type="common">Box elder</name>
    <dbReference type="NCBI Taxonomy" id="4023"/>
    <lineage>
        <taxon>Eukaryota</taxon>
        <taxon>Viridiplantae</taxon>
        <taxon>Streptophyta</taxon>
        <taxon>Embryophyta</taxon>
        <taxon>Tracheophyta</taxon>
        <taxon>Spermatophyta</taxon>
        <taxon>Magnoliopsida</taxon>
        <taxon>eudicotyledons</taxon>
        <taxon>Gunneridae</taxon>
        <taxon>Pentapetalae</taxon>
        <taxon>rosids</taxon>
        <taxon>malvids</taxon>
        <taxon>Sapindales</taxon>
        <taxon>Sapindaceae</taxon>
        <taxon>Hippocastanoideae</taxon>
        <taxon>Acereae</taxon>
        <taxon>Acer</taxon>
    </lineage>
</organism>